<evidence type="ECO:0000313" key="2">
    <source>
        <dbReference type="Proteomes" id="UP000011761"/>
    </source>
</evidence>
<reference evidence="1 2" key="1">
    <citation type="journal article" date="2012" name="PLoS Pathog.">
        <title>Diverse lifestyles and strategies of plant pathogenesis encoded in the genomes of eighteen Dothideomycetes fungi.</title>
        <authorList>
            <person name="Ohm R.A."/>
            <person name="Feau N."/>
            <person name="Henrissat B."/>
            <person name="Schoch C.L."/>
            <person name="Horwitz B.A."/>
            <person name="Barry K.W."/>
            <person name="Condon B.J."/>
            <person name="Copeland A.C."/>
            <person name="Dhillon B."/>
            <person name="Glaser F."/>
            <person name="Hesse C.N."/>
            <person name="Kosti I."/>
            <person name="LaButti K."/>
            <person name="Lindquist E.A."/>
            <person name="Lucas S."/>
            <person name="Salamov A.A."/>
            <person name="Bradshaw R.E."/>
            <person name="Ciuffetti L."/>
            <person name="Hamelin R.C."/>
            <person name="Kema G.H.J."/>
            <person name="Lawrence C."/>
            <person name="Scott J.A."/>
            <person name="Spatafora J.W."/>
            <person name="Turgeon B.G."/>
            <person name="de Wit P.J.G.M."/>
            <person name="Zhong S."/>
            <person name="Goodwin S.B."/>
            <person name="Grigoriev I.V."/>
        </authorList>
    </citation>
    <scope>NUCLEOTIDE SEQUENCE [LARGE SCALE GENOMIC DNA]</scope>
    <source>
        <strain evidence="1 2">UAMH 10762</strain>
    </source>
</reference>
<keyword evidence="2" id="KW-1185">Reference proteome</keyword>
<dbReference type="Proteomes" id="UP000011761">
    <property type="component" value="Unassembled WGS sequence"/>
</dbReference>
<dbReference type="GeneID" id="19115275"/>
<name>M2MFD0_BAUPA</name>
<organism evidence="1 2">
    <name type="scientific">Baudoinia panamericana (strain UAMH 10762)</name>
    <name type="common">Angels' share fungus</name>
    <name type="synonym">Baudoinia compniacensis (strain UAMH 10762)</name>
    <dbReference type="NCBI Taxonomy" id="717646"/>
    <lineage>
        <taxon>Eukaryota</taxon>
        <taxon>Fungi</taxon>
        <taxon>Dikarya</taxon>
        <taxon>Ascomycota</taxon>
        <taxon>Pezizomycotina</taxon>
        <taxon>Dothideomycetes</taxon>
        <taxon>Dothideomycetidae</taxon>
        <taxon>Mycosphaerellales</taxon>
        <taxon>Teratosphaeriaceae</taxon>
        <taxon>Baudoinia</taxon>
    </lineage>
</organism>
<protein>
    <submittedName>
        <fullName evidence="1">Uncharacterized protein</fullName>
    </submittedName>
</protein>
<accession>M2MFD0</accession>
<proteinExistence type="predicted"/>
<dbReference type="HOGENOM" id="CLU_2811943_0_0_1"/>
<dbReference type="RefSeq" id="XP_007677856.1">
    <property type="nucleotide sequence ID" value="XM_007679666.1"/>
</dbReference>
<evidence type="ECO:0000313" key="1">
    <source>
        <dbReference type="EMBL" id="EMC95351.1"/>
    </source>
</evidence>
<gene>
    <name evidence="1" type="ORF">BAUCODRAFT_537835</name>
</gene>
<dbReference type="AlphaFoldDB" id="M2MFD0"/>
<sequence>MSTRISFRPHSSLLIIDQKLEKETLSIWESNPGLPRLTYVHMTSGNHDHLTKGIRIRSITDRYHVTN</sequence>
<dbReference type="EMBL" id="KB445557">
    <property type="protein sequence ID" value="EMC95351.1"/>
    <property type="molecule type" value="Genomic_DNA"/>
</dbReference>
<dbReference type="KEGG" id="bcom:BAUCODRAFT_537835"/>